<comment type="caution">
    <text evidence="1">The sequence shown here is derived from an EMBL/GenBank/DDBJ whole genome shotgun (WGS) entry which is preliminary data.</text>
</comment>
<sequence length="79" mass="7880">MGGVLTCRVTATVTIGTALPVTLVVDVPETGTGLVDVTIPFPAPIGDLVLVGIPCPTLGPITLTILGNTVTLSVVEVTV</sequence>
<evidence type="ECO:0000313" key="2">
    <source>
        <dbReference type="Proteomes" id="UP001213771"/>
    </source>
</evidence>
<dbReference type="RefSeq" id="WP_098901074.1">
    <property type="nucleotide sequence ID" value="NZ_JARAOX010000103.1"/>
</dbReference>
<dbReference type="EMBL" id="JARAOX010000103">
    <property type="protein sequence ID" value="MDD9781358.1"/>
    <property type="molecule type" value="Genomic_DNA"/>
</dbReference>
<evidence type="ECO:0000313" key="1">
    <source>
        <dbReference type="EMBL" id="MDD9781358.1"/>
    </source>
</evidence>
<protein>
    <submittedName>
        <fullName evidence="1">Uncharacterized protein</fullName>
    </submittedName>
</protein>
<dbReference type="Proteomes" id="UP001213771">
    <property type="component" value="Unassembled WGS sequence"/>
</dbReference>
<accession>A0ABD4WM90</accession>
<reference evidence="1 2" key="1">
    <citation type="submission" date="2023-02" db="EMBL/GenBank/DDBJ databases">
        <authorList>
            <person name="Olszewska D."/>
        </authorList>
    </citation>
    <scope>NUCLEOTIDE SEQUENCE [LARGE SCALE GENOMIC DNA]</scope>
    <source>
        <strain evidence="1 2">FDU301</strain>
    </source>
</reference>
<organism evidence="1 2">
    <name type="scientific">Priestia megaterium</name>
    <name type="common">Bacillus megaterium</name>
    <dbReference type="NCBI Taxonomy" id="1404"/>
    <lineage>
        <taxon>Bacteria</taxon>
        <taxon>Bacillati</taxon>
        <taxon>Bacillota</taxon>
        <taxon>Bacilli</taxon>
        <taxon>Bacillales</taxon>
        <taxon>Bacillaceae</taxon>
        <taxon>Priestia</taxon>
    </lineage>
</organism>
<name>A0ABD4WM90_PRIMG</name>
<dbReference type="AlphaFoldDB" id="A0ABD4WM90"/>
<proteinExistence type="predicted"/>
<gene>
    <name evidence="1" type="ORF">PVE99_02790</name>
</gene>